<dbReference type="InterPro" id="IPR024488">
    <property type="entry name" value="DUF2777"/>
</dbReference>
<dbReference type="Pfam" id="PF10949">
    <property type="entry name" value="DUF2777"/>
    <property type="match status" value="1"/>
</dbReference>
<reference evidence="1 2" key="1">
    <citation type="submission" date="2021-04" db="EMBL/GenBank/DDBJ databases">
        <title>Metabacillus sp. strain KIGAM252 whole genome sequence.</title>
        <authorList>
            <person name="Seo M.-J."/>
            <person name="Cho E.-S."/>
            <person name="Hwang C.Y."/>
            <person name="Yoon D.J."/>
        </authorList>
    </citation>
    <scope>NUCLEOTIDE SEQUENCE [LARGE SCALE GENOMIC DNA]</scope>
    <source>
        <strain evidence="1 2">KIGAM252</strain>
    </source>
</reference>
<sequence>MASSLRKKLLHTQERSCMTGTICCFEGEWLFFEEDADEGKLVDVMDLSEMHVFHDGKWTQAIWLSEGKIKAETEELYLTDSHMIRIRRRLPFAFEQLLRSLDDDSFIRFTGELNQLGYSIYDCIYCYNHLLFTNKKLKTACTSFYQFDNEDSICGVQHHCMPTDEILDRFEFTTSHGKRSILMLKK</sequence>
<evidence type="ECO:0000313" key="2">
    <source>
        <dbReference type="Proteomes" id="UP000682403"/>
    </source>
</evidence>
<accession>A0ABS5LC50</accession>
<gene>
    <name evidence="1" type="ORF">J9317_06010</name>
</gene>
<protein>
    <submittedName>
        <fullName evidence="1">DUF2777 family protein</fullName>
    </submittedName>
</protein>
<dbReference type="RefSeq" id="WP_211557018.1">
    <property type="nucleotide sequence ID" value="NZ_JAGVRK010000001.1"/>
</dbReference>
<dbReference type="Proteomes" id="UP000682403">
    <property type="component" value="Unassembled WGS sequence"/>
</dbReference>
<comment type="caution">
    <text evidence="1">The sequence shown here is derived from an EMBL/GenBank/DDBJ whole genome shotgun (WGS) entry which is preliminary data.</text>
</comment>
<organism evidence="1 2">
    <name type="scientific">Metabacillus flavus</name>
    <dbReference type="NCBI Taxonomy" id="2823519"/>
    <lineage>
        <taxon>Bacteria</taxon>
        <taxon>Bacillati</taxon>
        <taxon>Bacillota</taxon>
        <taxon>Bacilli</taxon>
        <taxon>Bacillales</taxon>
        <taxon>Bacillaceae</taxon>
        <taxon>Metabacillus</taxon>
    </lineage>
</organism>
<name>A0ABS5LC50_9BACI</name>
<proteinExistence type="predicted"/>
<evidence type="ECO:0000313" key="1">
    <source>
        <dbReference type="EMBL" id="MBS2968312.1"/>
    </source>
</evidence>
<dbReference type="EMBL" id="JAGVRK010000001">
    <property type="protein sequence ID" value="MBS2968312.1"/>
    <property type="molecule type" value="Genomic_DNA"/>
</dbReference>
<keyword evidence="2" id="KW-1185">Reference proteome</keyword>